<dbReference type="KEGG" id="lgo:JCM16774_0263"/>
<dbReference type="SUPFAM" id="SSF52794">
    <property type="entry name" value="PTS system IIB component-like"/>
    <property type="match status" value="1"/>
</dbReference>
<keyword evidence="1" id="KW-0808">Transferase</keyword>
<dbReference type="CDD" id="cd05563">
    <property type="entry name" value="PTS_IIB_ascorbate"/>
    <property type="match status" value="1"/>
</dbReference>
<dbReference type="STRING" id="714315.GCA_000516535_00277"/>
<dbReference type="OrthoDB" id="6603449at2"/>
<evidence type="ECO:0000259" key="2">
    <source>
        <dbReference type="PROSITE" id="PS51099"/>
    </source>
</evidence>
<dbReference type="AlphaFoldDB" id="A0A510J8G9"/>
<dbReference type="InterPro" id="IPR013011">
    <property type="entry name" value="PTS_EIIB_2"/>
</dbReference>
<proteinExistence type="predicted"/>
<protein>
    <submittedName>
        <fullName evidence="3">PTS system lactose/cellobiose-specific transporter subunit IIB</fullName>
    </submittedName>
</protein>
<evidence type="ECO:0000313" key="4">
    <source>
        <dbReference type="Proteomes" id="UP000321606"/>
    </source>
</evidence>
<gene>
    <name evidence="3" type="ORF">JCM16774_0263</name>
</gene>
<dbReference type="GO" id="GO:0008982">
    <property type="term" value="F:protein-N(PI)-phosphohistidine-sugar phosphotransferase activity"/>
    <property type="evidence" value="ECO:0007669"/>
    <property type="project" value="InterPro"/>
</dbReference>
<dbReference type="InterPro" id="IPR003501">
    <property type="entry name" value="PTS_EIIB_2/3"/>
</dbReference>
<sequence length="94" mass="10693">MLRILTVCGNGIGSSLMLAMKIEEICKEEGMDSITVESSDFNGAKSKETDIIVTVKEIAEQFPEDKKVIVTRSYTNKKKIKEDILEELRQYYNN</sequence>
<organism evidence="3 4">
    <name type="scientific">Pseudoleptotrichia goodfellowii</name>
    <dbReference type="NCBI Taxonomy" id="157692"/>
    <lineage>
        <taxon>Bacteria</taxon>
        <taxon>Fusobacteriati</taxon>
        <taxon>Fusobacteriota</taxon>
        <taxon>Fusobacteriia</taxon>
        <taxon>Fusobacteriales</taxon>
        <taxon>Leptotrichiaceae</taxon>
        <taxon>Pseudoleptotrichia</taxon>
    </lineage>
</organism>
<dbReference type="RefSeq" id="WP_026736950.1">
    <property type="nucleotide sequence ID" value="NZ_AP019822.1"/>
</dbReference>
<dbReference type="EMBL" id="AP019822">
    <property type="protein sequence ID" value="BBM35356.1"/>
    <property type="molecule type" value="Genomic_DNA"/>
</dbReference>
<accession>A0A510J8G9</accession>
<dbReference type="GO" id="GO:0009401">
    <property type="term" value="P:phosphoenolpyruvate-dependent sugar phosphotransferase system"/>
    <property type="evidence" value="ECO:0007669"/>
    <property type="project" value="InterPro"/>
</dbReference>
<dbReference type="Proteomes" id="UP000321606">
    <property type="component" value="Chromosome"/>
</dbReference>
<evidence type="ECO:0000313" key="3">
    <source>
        <dbReference type="EMBL" id="BBM35356.1"/>
    </source>
</evidence>
<feature type="domain" description="PTS EIIB type-2" evidence="2">
    <location>
        <begin position="2"/>
        <end position="92"/>
    </location>
</feature>
<dbReference type="Pfam" id="PF02302">
    <property type="entry name" value="PTS_IIB"/>
    <property type="match status" value="1"/>
</dbReference>
<name>A0A510J8G9_9FUSO</name>
<dbReference type="PROSITE" id="PS51099">
    <property type="entry name" value="PTS_EIIB_TYPE_2"/>
    <property type="match status" value="1"/>
</dbReference>
<reference evidence="3 4" key="1">
    <citation type="submission" date="2019-07" db="EMBL/GenBank/DDBJ databases">
        <title>Complete Genome Sequence of Leptotrichia goodfellowii Strain JCM 16774.</title>
        <authorList>
            <person name="Watanabe S."/>
            <person name="Cui L."/>
        </authorList>
    </citation>
    <scope>NUCLEOTIDE SEQUENCE [LARGE SCALE GENOMIC DNA]</scope>
    <source>
        <strain evidence="3 4">JCM16774</strain>
    </source>
</reference>
<dbReference type="Gene3D" id="3.40.50.2300">
    <property type="match status" value="1"/>
</dbReference>
<evidence type="ECO:0000256" key="1">
    <source>
        <dbReference type="ARBA" id="ARBA00022679"/>
    </source>
</evidence>
<dbReference type="InterPro" id="IPR036095">
    <property type="entry name" value="PTS_EIIB-like_sf"/>
</dbReference>